<evidence type="ECO:0000313" key="2">
    <source>
        <dbReference type="Proteomes" id="UP001610334"/>
    </source>
</evidence>
<dbReference type="Proteomes" id="UP001610334">
    <property type="component" value="Unassembled WGS sequence"/>
</dbReference>
<reference evidence="1 2" key="1">
    <citation type="submission" date="2024-07" db="EMBL/GenBank/DDBJ databases">
        <title>Section-level genome sequencing and comparative genomics of Aspergillus sections Usti and Cavernicolus.</title>
        <authorList>
            <consortium name="Lawrence Berkeley National Laboratory"/>
            <person name="Nybo J.L."/>
            <person name="Vesth T.C."/>
            <person name="Theobald S."/>
            <person name="Frisvad J.C."/>
            <person name="Larsen T.O."/>
            <person name="Kjaerboelling I."/>
            <person name="Rothschild-Mancinelli K."/>
            <person name="Lyhne E.K."/>
            <person name="Kogle M.E."/>
            <person name="Barry K."/>
            <person name="Clum A."/>
            <person name="Na H."/>
            <person name="Ledsgaard L."/>
            <person name="Lin J."/>
            <person name="Lipzen A."/>
            <person name="Kuo A."/>
            <person name="Riley R."/>
            <person name="Mondo S."/>
            <person name="Labutti K."/>
            <person name="Haridas S."/>
            <person name="Pangalinan J."/>
            <person name="Salamov A.A."/>
            <person name="Simmons B.A."/>
            <person name="Magnuson J.K."/>
            <person name="Chen J."/>
            <person name="Drula E."/>
            <person name="Henrissat B."/>
            <person name="Wiebenga A."/>
            <person name="Lubbers R.J."/>
            <person name="Gomes A.C."/>
            <person name="Makela M.R."/>
            <person name="Stajich J."/>
            <person name="Grigoriev I.V."/>
            <person name="Mortensen U.H."/>
            <person name="De Vries R.P."/>
            <person name="Baker S.E."/>
            <person name="Andersen M.R."/>
        </authorList>
    </citation>
    <scope>NUCLEOTIDE SEQUENCE [LARGE SCALE GENOMIC DNA]</scope>
    <source>
        <strain evidence="1 2">CBS 588.65</strain>
    </source>
</reference>
<accession>A0ABR4H1E4</accession>
<comment type="caution">
    <text evidence="1">The sequence shown here is derived from an EMBL/GenBank/DDBJ whole genome shotgun (WGS) entry which is preliminary data.</text>
</comment>
<dbReference type="EMBL" id="JBFXLT010000106">
    <property type="protein sequence ID" value="KAL2808692.1"/>
    <property type="molecule type" value="Genomic_DNA"/>
</dbReference>
<keyword evidence="2" id="KW-1185">Reference proteome</keyword>
<proteinExistence type="predicted"/>
<gene>
    <name evidence="1" type="ORF">BJX63DRAFT_424443</name>
</gene>
<organism evidence="1 2">
    <name type="scientific">Aspergillus granulosus</name>
    <dbReference type="NCBI Taxonomy" id="176169"/>
    <lineage>
        <taxon>Eukaryota</taxon>
        <taxon>Fungi</taxon>
        <taxon>Dikarya</taxon>
        <taxon>Ascomycota</taxon>
        <taxon>Pezizomycotina</taxon>
        <taxon>Eurotiomycetes</taxon>
        <taxon>Eurotiomycetidae</taxon>
        <taxon>Eurotiales</taxon>
        <taxon>Aspergillaceae</taxon>
        <taxon>Aspergillus</taxon>
        <taxon>Aspergillus subgen. Nidulantes</taxon>
    </lineage>
</organism>
<evidence type="ECO:0000313" key="1">
    <source>
        <dbReference type="EMBL" id="KAL2808692.1"/>
    </source>
</evidence>
<sequence>MSSSILHNCPFCGHVTDISEILADFVGNPHCTQCGLSASEGNLKAQDDLVALFDTHMNMESSPLPERKEVQVPVPSITYSITQHYHHSAHVAQRTEPSGTMQEHCPPRTNELANWVFETLRQHNVDPSSLSTSQLELFANAMPEQQSRLVQMWQICPEPSKSAPRSSQLEINGSAQGQGGFDNMYGFAEPYMLSGYDLNGQVAPLANEPTTGSPYRLSSDPIYQAKGQRWWERTHATAMEY</sequence>
<protein>
    <submittedName>
        <fullName evidence="1">Uncharacterized protein</fullName>
    </submittedName>
</protein>
<name>A0ABR4H1E4_9EURO</name>